<evidence type="ECO:0000256" key="3">
    <source>
        <dbReference type="ARBA" id="ARBA00022490"/>
    </source>
</evidence>
<dbReference type="PANTHER" id="PTHR45765">
    <property type="entry name" value="METHIONINE--TRNA LIGASE"/>
    <property type="match status" value="1"/>
</dbReference>
<dbReference type="GO" id="GO:0006431">
    <property type="term" value="P:methionyl-tRNA aminoacylation"/>
    <property type="evidence" value="ECO:0007669"/>
    <property type="project" value="UniProtKB-UniRule"/>
</dbReference>
<dbReference type="PROSITE" id="PS00178">
    <property type="entry name" value="AA_TRNA_LIGASE_I"/>
    <property type="match status" value="1"/>
</dbReference>
<feature type="binding site" evidence="10">
    <location>
        <position position="157"/>
    </location>
    <ligand>
        <name>Zn(2+)</name>
        <dbReference type="ChEBI" id="CHEBI:29105"/>
    </ligand>
</feature>
<evidence type="ECO:0000259" key="11">
    <source>
        <dbReference type="Pfam" id="PF09334"/>
    </source>
</evidence>
<dbReference type="Pfam" id="PF09334">
    <property type="entry name" value="tRNA-synt_1g"/>
    <property type="match status" value="1"/>
</dbReference>
<feature type="binding site" evidence="10">
    <location>
        <position position="170"/>
    </location>
    <ligand>
        <name>Zn(2+)</name>
        <dbReference type="ChEBI" id="CHEBI:29105"/>
    </ligand>
</feature>
<feature type="short sequence motif" description="'HIGH' region" evidence="10">
    <location>
        <begin position="22"/>
        <end position="32"/>
    </location>
</feature>
<dbReference type="EC" id="6.1.1.10" evidence="10"/>
<dbReference type="CDD" id="cd07957">
    <property type="entry name" value="Anticodon_Ia_Met"/>
    <property type="match status" value="1"/>
</dbReference>
<dbReference type="PRINTS" id="PR01041">
    <property type="entry name" value="TRNASYNTHMET"/>
</dbReference>
<organism evidence="13 14">
    <name type="scientific">Candidatus Dojkabacteria bacterium</name>
    <dbReference type="NCBI Taxonomy" id="2099670"/>
    <lineage>
        <taxon>Bacteria</taxon>
        <taxon>Candidatus Dojkabacteria</taxon>
    </lineage>
</organism>
<dbReference type="InterPro" id="IPR041872">
    <property type="entry name" value="Anticodon_Met"/>
</dbReference>
<comment type="catalytic activity">
    <reaction evidence="9 10">
        <text>tRNA(Met) + L-methionine + ATP = L-methionyl-tRNA(Met) + AMP + diphosphate</text>
        <dbReference type="Rhea" id="RHEA:13481"/>
        <dbReference type="Rhea" id="RHEA-COMP:9667"/>
        <dbReference type="Rhea" id="RHEA-COMP:9698"/>
        <dbReference type="ChEBI" id="CHEBI:30616"/>
        <dbReference type="ChEBI" id="CHEBI:33019"/>
        <dbReference type="ChEBI" id="CHEBI:57844"/>
        <dbReference type="ChEBI" id="CHEBI:78442"/>
        <dbReference type="ChEBI" id="CHEBI:78530"/>
        <dbReference type="ChEBI" id="CHEBI:456215"/>
        <dbReference type="EC" id="6.1.1.10"/>
    </reaction>
</comment>
<name>A0A955KWP6_9BACT</name>
<dbReference type="Pfam" id="PF19303">
    <property type="entry name" value="Anticodon_3"/>
    <property type="match status" value="1"/>
</dbReference>
<evidence type="ECO:0000256" key="5">
    <source>
        <dbReference type="ARBA" id="ARBA00022741"/>
    </source>
</evidence>
<comment type="similarity">
    <text evidence="2 10">Belongs to the class-I aminoacyl-tRNA synthetase family. MetG type 1 subfamily.</text>
</comment>
<keyword evidence="10" id="KW-0862">Zinc</keyword>
<keyword evidence="6 10" id="KW-0067">ATP-binding</keyword>
<reference evidence="13" key="2">
    <citation type="journal article" date="2021" name="Microbiome">
        <title>Successional dynamics and alternative stable states in a saline activated sludge microbial community over 9 years.</title>
        <authorList>
            <person name="Wang Y."/>
            <person name="Ye J."/>
            <person name="Ju F."/>
            <person name="Liu L."/>
            <person name="Boyd J.A."/>
            <person name="Deng Y."/>
            <person name="Parks D.H."/>
            <person name="Jiang X."/>
            <person name="Yin X."/>
            <person name="Woodcroft B.J."/>
            <person name="Tyson G.W."/>
            <person name="Hugenholtz P."/>
            <person name="Polz M.F."/>
            <person name="Zhang T."/>
        </authorList>
    </citation>
    <scope>NUCLEOTIDE SEQUENCE</scope>
    <source>
        <strain evidence="13">HKST-UBA16</strain>
    </source>
</reference>
<dbReference type="InterPro" id="IPR029038">
    <property type="entry name" value="MetRS_Zn"/>
</dbReference>
<dbReference type="SUPFAM" id="SSF52374">
    <property type="entry name" value="Nucleotidylyl transferase"/>
    <property type="match status" value="1"/>
</dbReference>
<evidence type="ECO:0000256" key="1">
    <source>
        <dbReference type="ARBA" id="ARBA00004496"/>
    </source>
</evidence>
<dbReference type="Gene3D" id="3.40.50.620">
    <property type="entry name" value="HUPs"/>
    <property type="match status" value="1"/>
</dbReference>
<dbReference type="SUPFAM" id="SSF47323">
    <property type="entry name" value="Anticodon-binding domain of a subclass of class I aminoacyl-tRNA synthetases"/>
    <property type="match status" value="1"/>
</dbReference>
<comment type="subcellular location">
    <subcellularLocation>
        <location evidence="1 10">Cytoplasm</location>
    </subcellularLocation>
</comment>
<dbReference type="InterPro" id="IPR015413">
    <property type="entry name" value="Methionyl/Leucyl_tRNA_Synth"/>
</dbReference>
<feature type="binding site" evidence="10">
    <location>
        <position position="167"/>
    </location>
    <ligand>
        <name>Zn(2+)</name>
        <dbReference type="ChEBI" id="CHEBI:29105"/>
    </ligand>
</feature>
<evidence type="ECO:0000313" key="14">
    <source>
        <dbReference type="Proteomes" id="UP000748332"/>
    </source>
</evidence>
<evidence type="ECO:0000256" key="8">
    <source>
        <dbReference type="ARBA" id="ARBA00023146"/>
    </source>
</evidence>
<feature type="domain" description="Methionyl/Leucyl tRNA synthetase" evidence="11">
    <location>
        <begin position="16"/>
        <end position="426"/>
    </location>
</feature>
<evidence type="ECO:0000313" key="13">
    <source>
        <dbReference type="EMBL" id="MCA9375365.1"/>
    </source>
</evidence>
<dbReference type="Proteomes" id="UP000748332">
    <property type="component" value="Unassembled WGS sequence"/>
</dbReference>
<proteinExistence type="inferred from homology"/>
<dbReference type="EMBL" id="JAGQLM010000157">
    <property type="protein sequence ID" value="MCA9375365.1"/>
    <property type="molecule type" value="Genomic_DNA"/>
</dbReference>
<comment type="caution">
    <text evidence="10">Lacks conserved residue(s) required for the propagation of feature annotation.</text>
</comment>
<evidence type="ECO:0000256" key="6">
    <source>
        <dbReference type="ARBA" id="ARBA00022840"/>
    </source>
</evidence>
<dbReference type="Gene3D" id="1.10.730.10">
    <property type="entry name" value="Isoleucyl-tRNA Synthetase, Domain 1"/>
    <property type="match status" value="1"/>
</dbReference>
<evidence type="ECO:0000259" key="12">
    <source>
        <dbReference type="Pfam" id="PF19303"/>
    </source>
</evidence>
<evidence type="ECO:0000256" key="7">
    <source>
        <dbReference type="ARBA" id="ARBA00022917"/>
    </source>
</evidence>
<dbReference type="GO" id="GO:0046872">
    <property type="term" value="F:metal ion binding"/>
    <property type="evidence" value="ECO:0007669"/>
    <property type="project" value="UniProtKB-KW"/>
</dbReference>
<dbReference type="GO" id="GO:0005524">
    <property type="term" value="F:ATP binding"/>
    <property type="evidence" value="ECO:0007669"/>
    <property type="project" value="UniProtKB-UniRule"/>
</dbReference>
<evidence type="ECO:0000256" key="10">
    <source>
        <dbReference type="HAMAP-Rule" id="MF_00098"/>
    </source>
</evidence>
<dbReference type="InterPro" id="IPR014729">
    <property type="entry name" value="Rossmann-like_a/b/a_fold"/>
</dbReference>
<keyword evidence="5 10" id="KW-0547">Nucleotide-binding</keyword>
<comment type="subunit">
    <text evidence="10">Monomer.</text>
</comment>
<dbReference type="InterPro" id="IPR023458">
    <property type="entry name" value="Met-tRNA_ligase_1"/>
</dbReference>
<comment type="function">
    <text evidence="10">Is required not only for elongation of protein synthesis but also for the initiation of all mRNA translation through initiator tRNA(fMet) aminoacylation.</text>
</comment>
<gene>
    <name evidence="10" type="primary">metG</name>
    <name evidence="13" type="ORF">KC622_03475</name>
</gene>
<feature type="binding site" evidence="10">
    <location>
        <position position="154"/>
    </location>
    <ligand>
        <name>Zn(2+)</name>
        <dbReference type="ChEBI" id="CHEBI:29105"/>
    </ligand>
</feature>
<evidence type="ECO:0000256" key="2">
    <source>
        <dbReference type="ARBA" id="ARBA00008258"/>
    </source>
</evidence>
<evidence type="ECO:0000256" key="4">
    <source>
        <dbReference type="ARBA" id="ARBA00022598"/>
    </source>
</evidence>
<dbReference type="Gene3D" id="2.20.28.20">
    <property type="entry name" value="Methionyl-tRNA synthetase, Zn-domain"/>
    <property type="match status" value="1"/>
</dbReference>
<feature type="domain" description="Methionyl-tRNA synthetase anticodon-binding" evidence="12">
    <location>
        <begin position="444"/>
        <end position="580"/>
    </location>
</feature>
<comment type="caution">
    <text evidence="13">The sequence shown here is derived from an EMBL/GenBank/DDBJ whole genome shotgun (WGS) entry which is preliminary data.</text>
</comment>
<keyword evidence="3 10" id="KW-0963">Cytoplasm</keyword>
<dbReference type="PANTHER" id="PTHR45765:SF1">
    <property type="entry name" value="METHIONINE--TRNA LIGASE, CYTOPLASMIC"/>
    <property type="match status" value="1"/>
</dbReference>
<dbReference type="GO" id="GO:0005829">
    <property type="term" value="C:cytosol"/>
    <property type="evidence" value="ECO:0007669"/>
    <property type="project" value="TreeGrafter"/>
</dbReference>
<feature type="binding site" evidence="10">
    <location>
        <position position="366"/>
    </location>
    <ligand>
        <name>ATP</name>
        <dbReference type="ChEBI" id="CHEBI:30616"/>
    </ligand>
</feature>
<sequence>MIRLFFNKEITPQKIFIGVSWPYANGDIHIGHLAGQNVVADVFARYHRLKGNNVLMVSGSDSHGAPVVFKAEELGITPEEMAKKSHESIVASYKALGLLYENYTSTTTELHAEVSQNIFLTLKEYGYLDIKKSKQYFDETVKRFLPDRYVRGTCPKCGATNARGDECPECGAFLEPEDLIDPYSTLSESVPIMKETEHFYMDLSALQKDLGEWISKKSKPWRKWVREFSLGWIKQGLEPRPVTRDMDFGVPVPVKGWENKVLYVWIEAVVGYLSAAIEWAQKNGNPSSWEDFWKDSECKHYYFIAGGNVPFHTIIWPGEIIAYNQKYQKVPLERPLPGESLRKPLNLPYDIPANNMLMYKGKKMSKGDGNSLTVSHLLEEYGPDPLRYFFVKYAPEKQDREFTMKDFIEANNNELVGNIGNFINRALTFSRSHFGKKVPNGILDEEVEKEIYSAFEKTSKYLEKAQFIKAIETILKLGHFANKYFNDSEPWVKIKSSPHEAEQIIYNAIQLVSALQSLLKPFTPFAAAELARILNCLEPDPNAELDEKGRVETIKDSWFFNEVRPGSKISEPKLLFKKFEYTKELEEQDSTGIV</sequence>
<comment type="cofactor">
    <cofactor evidence="10">
        <name>Zn(2+)</name>
        <dbReference type="ChEBI" id="CHEBI:29105"/>
    </cofactor>
    <text evidence="10">Binds 1 zinc ion per subunit.</text>
</comment>
<dbReference type="HAMAP" id="MF_00098">
    <property type="entry name" value="Met_tRNA_synth_type1"/>
    <property type="match status" value="1"/>
</dbReference>
<dbReference type="AlphaFoldDB" id="A0A955KWP6"/>
<accession>A0A955KWP6</accession>
<protein>
    <recommendedName>
        <fullName evidence="10">Methionine--tRNA ligase</fullName>
        <ecNumber evidence="10">6.1.1.10</ecNumber>
    </recommendedName>
    <alternativeName>
        <fullName evidence="10">Methionyl-tRNA synthetase</fullName>
        <shortName evidence="10">MetRS</shortName>
    </alternativeName>
</protein>
<dbReference type="GO" id="GO:0004825">
    <property type="term" value="F:methionine-tRNA ligase activity"/>
    <property type="evidence" value="ECO:0007669"/>
    <property type="project" value="UniProtKB-UniRule"/>
</dbReference>
<evidence type="ECO:0000256" key="9">
    <source>
        <dbReference type="ARBA" id="ARBA00047364"/>
    </source>
</evidence>
<keyword evidence="7 10" id="KW-0648">Protein biosynthesis</keyword>
<dbReference type="InterPro" id="IPR009080">
    <property type="entry name" value="tRNAsynth_Ia_anticodon-bd"/>
</dbReference>
<keyword evidence="10" id="KW-0479">Metal-binding</keyword>
<dbReference type="FunFam" id="2.20.28.20:FF:000001">
    <property type="entry name" value="Methionine--tRNA ligase"/>
    <property type="match status" value="1"/>
</dbReference>
<keyword evidence="8 10" id="KW-0030">Aminoacyl-tRNA synthetase</keyword>
<reference evidence="13" key="1">
    <citation type="submission" date="2020-04" db="EMBL/GenBank/DDBJ databases">
        <authorList>
            <person name="Zhang T."/>
        </authorList>
    </citation>
    <scope>NUCLEOTIDE SEQUENCE</scope>
    <source>
        <strain evidence="13">HKST-UBA16</strain>
    </source>
</reference>
<keyword evidence="4 10" id="KW-0436">Ligase</keyword>
<dbReference type="SUPFAM" id="SSF57770">
    <property type="entry name" value="Methionyl-tRNA synthetase (MetRS), Zn-domain"/>
    <property type="match status" value="1"/>
</dbReference>
<dbReference type="InterPro" id="IPR033911">
    <property type="entry name" value="MetRS_core"/>
</dbReference>
<dbReference type="InterPro" id="IPR001412">
    <property type="entry name" value="aa-tRNA-synth_I_CS"/>
</dbReference>